<proteinExistence type="predicted"/>
<organism evidence="1 2">
    <name type="scientific">Rhododendron griersonianum</name>
    <dbReference type="NCBI Taxonomy" id="479676"/>
    <lineage>
        <taxon>Eukaryota</taxon>
        <taxon>Viridiplantae</taxon>
        <taxon>Streptophyta</taxon>
        <taxon>Embryophyta</taxon>
        <taxon>Tracheophyta</taxon>
        <taxon>Spermatophyta</taxon>
        <taxon>Magnoliopsida</taxon>
        <taxon>eudicotyledons</taxon>
        <taxon>Gunneridae</taxon>
        <taxon>Pentapetalae</taxon>
        <taxon>asterids</taxon>
        <taxon>Ericales</taxon>
        <taxon>Ericaceae</taxon>
        <taxon>Ericoideae</taxon>
        <taxon>Rhodoreae</taxon>
        <taxon>Rhododendron</taxon>
    </lineage>
</organism>
<evidence type="ECO:0000313" key="1">
    <source>
        <dbReference type="EMBL" id="KAG5536122.1"/>
    </source>
</evidence>
<dbReference type="PANTHER" id="PTHR33710:SF62">
    <property type="entry name" value="DUF4283 DOMAIN PROTEIN"/>
    <property type="match status" value="1"/>
</dbReference>
<reference evidence="1" key="1">
    <citation type="submission" date="2020-08" db="EMBL/GenBank/DDBJ databases">
        <title>Plant Genome Project.</title>
        <authorList>
            <person name="Zhang R.-G."/>
        </authorList>
    </citation>
    <scope>NUCLEOTIDE SEQUENCE</scope>
    <source>
        <strain evidence="1">WSP0</strain>
        <tissue evidence="1">Leaf</tissue>
    </source>
</reference>
<protein>
    <submittedName>
        <fullName evidence="1">Uncharacterized protein</fullName>
    </submittedName>
</protein>
<dbReference type="PANTHER" id="PTHR33710">
    <property type="entry name" value="BNAC02G09200D PROTEIN"/>
    <property type="match status" value="1"/>
</dbReference>
<dbReference type="Proteomes" id="UP000823749">
    <property type="component" value="Chromosome 8"/>
</dbReference>
<accession>A0AAV6J6V8</accession>
<evidence type="ECO:0000313" key="2">
    <source>
        <dbReference type="Proteomes" id="UP000823749"/>
    </source>
</evidence>
<name>A0AAV6J6V8_9ERIC</name>
<dbReference type="AlphaFoldDB" id="A0AAV6J6V8"/>
<sequence length="139" mass="16140">MERIDMAFINAQWRELNDQAMVFVEAAVGSDHNPLILDTVVPLNRVGKPFRFESFSVTDEECEEVVSTTWKQGCEGTVMNMVCKKLRRCKEGLKDWSHRKFGNLRIRIVTTKEKLLEVQKQLDYGFNTDIVTLERTLIN</sequence>
<comment type="caution">
    <text evidence="1">The sequence shown here is derived from an EMBL/GenBank/DDBJ whole genome shotgun (WGS) entry which is preliminary data.</text>
</comment>
<dbReference type="EMBL" id="JACTNZ010000008">
    <property type="protein sequence ID" value="KAG5536122.1"/>
    <property type="molecule type" value="Genomic_DNA"/>
</dbReference>
<gene>
    <name evidence="1" type="ORF">RHGRI_023789</name>
</gene>
<keyword evidence="2" id="KW-1185">Reference proteome</keyword>